<dbReference type="Gene3D" id="3.40.50.360">
    <property type="match status" value="1"/>
</dbReference>
<reference evidence="2 3" key="1">
    <citation type="submission" date="2018-11" db="EMBL/GenBank/DDBJ databases">
        <title>Draft genome sequence of Cellulomonas takizawaensis strain TKZ-21.</title>
        <authorList>
            <person name="Yamamura H."/>
            <person name="Hayashi T."/>
            <person name="Hamada M."/>
            <person name="Serisawa Y."/>
            <person name="Matsuyama K."/>
            <person name="Nakagawa Y."/>
            <person name="Otoguro M."/>
            <person name="Yanagida F."/>
            <person name="Hayakawa M."/>
        </authorList>
    </citation>
    <scope>NUCLEOTIDE SEQUENCE [LARGE SCALE GENOMIC DNA]</scope>
    <source>
        <strain evidence="2 3">TKZ-21</strain>
    </source>
</reference>
<evidence type="ECO:0000259" key="1">
    <source>
        <dbReference type="PROSITE" id="PS50902"/>
    </source>
</evidence>
<dbReference type="InterPro" id="IPR001226">
    <property type="entry name" value="Flavodoxin_CS"/>
</dbReference>
<protein>
    <submittedName>
        <fullName evidence="2">Flavodoxin</fullName>
    </submittedName>
</protein>
<dbReference type="InterPro" id="IPR008254">
    <property type="entry name" value="Flavodoxin/NO_synth"/>
</dbReference>
<dbReference type="AlphaFoldDB" id="A0A401UXE5"/>
<gene>
    <name evidence="2" type="ORF">CTKZ_08900</name>
</gene>
<feature type="domain" description="Flavodoxin-like" evidence="1">
    <location>
        <begin position="3"/>
        <end position="169"/>
    </location>
</feature>
<proteinExistence type="predicted"/>
<comment type="caution">
    <text evidence="2">The sequence shown here is derived from an EMBL/GenBank/DDBJ whole genome shotgun (WGS) entry which is preliminary data.</text>
</comment>
<dbReference type="EMBL" id="BHYL01000059">
    <property type="protein sequence ID" value="GCD19328.1"/>
    <property type="molecule type" value="Genomic_DNA"/>
</dbReference>
<dbReference type="RefSeq" id="WP_124341862.1">
    <property type="nucleotide sequence ID" value="NZ_BHYL01000059.1"/>
</dbReference>
<name>A0A401UXE5_9CELL</name>
<dbReference type="PROSITE" id="PS50902">
    <property type="entry name" value="FLAVODOXIN_LIKE"/>
    <property type="match status" value="1"/>
</dbReference>
<dbReference type="PROSITE" id="PS00201">
    <property type="entry name" value="FLAVODOXIN"/>
    <property type="match status" value="1"/>
</dbReference>
<dbReference type="GO" id="GO:0009055">
    <property type="term" value="F:electron transfer activity"/>
    <property type="evidence" value="ECO:0007669"/>
    <property type="project" value="InterPro"/>
</dbReference>
<dbReference type="GO" id="GO:0010181">
    <property type="term" value="F:FMN binding"/>
    <property type="evidence" value="ECO:0007669"/>
    <property type="project" value="InterPro"/>
</dbReference>
<evidence type="ECO:0000313" key="2">
    <source>
        <dbReference type="EMBL" id="GCD19328.1"/>
    </source>
</evidence>
<dbReference type="Proteomes" id="UP000288246">
    <property type="component" value="Unassembled WGS sequence"/>
</dbReference>
<evidence type="ECO:0000313" key="3">
    <source>
        <dbReference type="Proteomes" id="UP000288246"/>
    </source>
</evidence>
<dbReference type="SUPFAM" id="SSF52218">
    <property type="entry name" value="Flavoproteins"/>
    <property type="match status" value="1"/>
</dbReference>
<organism evidence="2 3">
    <name type="scientific">Cellulomonas algicola</name>
    <dbReference type="NCBI Taxonomy" id="2071633"/>
    <lineage>
        <taxon>Bacteria</taxon>
        <taxon>Bacillati</taxon>
        <taxon>Actinomycetota</taxon>
        <taxon>Actinomycetes</taxon>
        <taxon>Micrococcales</taxon>
        <taxon>Cellulomonadaceae</taxon>
        <taxon>Cellulomonas</taxon>
    </lineage>
</organism>
<dbReference type="InterPro" id="IPR029039">
    <property type="entry name" value="Flavoprotein-like_sf"/>
</dbReference>
<sequence>MTAIVVFESMFGGTQAVAESVGAGIASCGLPADVVEVGRVVGDGERAPWWPDDVLLLVVGGPTHRRGLSTEATRAAARAHGDVVSGLTGLDRWLAAAPARTVGTLPVAAFDTAWGTSDGGSASTEIAERLRALRGRLVVPPETFRVVGTSGGPAQGEVDRAWEWGRGLVSAVR</sequence>
<dbReference type="OrthoDB" id="3253043at2"/>
<accession>A0A401UXE5</accession>
<keyword evidence="3" id="KW-1185">Reference proteome</keyword>